<dbReference type="EMBL" id="JAHRIO010053147">
    <property type="protein sequence ID" value="MEQ2176248.1"/>
    <property type="molecule type" value="Genomic_DNA"/>
</dbReference>
<feature type="non-terminal residue" evidence="1">
    <location>
        <position position="1"/>
    </location>
</feature>
<keyword evidence="2" id="KW-1185">Reference proteome</keyword>
<accession>A0ABV0P0K9</accession>
<evidence type="ECO:0000313" key="2">
    <source>
        <dbReference type="Proteomes" id="UP001476798"/>
    </source>
</evidence>
<dbReference type="Proteomes" id="UP001476798">
    <property type="component" value="Unassembled WGS sequence"/>
</dbReference>
<reference evidence="1 2" key="1">
    <citation type="submission" date="2021-06" db="EMBL/GenBank/DDBJ databases">
        <authorList>
            <person name="Palmer J.M."/>
        </authorList>
    </citation>
    <scope>NUCLEOTIDE SEQUENCE [LARGE SCALE GENOMIC DNA]</scope>
    <source>
        <strain evidence="1 2">GA_2019</strain>
        <tissue evidence="1">Muscle</tissue>
    </source>
</reference>
<organism evidence="1 2">
    <name type="scientific">Goodea atripinnis</name>
    <dbReference type="NCBI Taxonomy" id="208336"/>
    <lineage>
        <taxon>Eukaryota</taxon>
        <taxon>Metazoa</taxon>
        <taxon>Chordata</taxon>
        <taxon>Craniata</taxon>
        <taxon>Vertebrata</taxon>
        <taxon>Euteleostomi</taxon>
        <taxon>Actinopterygii</taxon>
        <taxon>Neopterygii</taxon>
        <taxon>Teleostei</taxon>
        <taxon>Neoteleostei</taxon>
        <taxon>Acanthomorphata</taxon>
        <taxon>Ovalentaria</taxon>
        <taxon>Atherinomorphae</taxon>
        <taxon>Cyprinodontiformes</taxon>
        <taxon>Goodeidae</taxon>
        <taxon>Goodea</taxon>
    </lineage>
</organism>
<sequence length="52" mass="5831">CLCVLTGCRVNAAADHGAEGVHRWRDDAWTHISTHRQGGLFLILSKNYRLPN</sequence>
<evidence type="ECO:0008006" key="3">
    <source>
        <dbReference type="Google" id="ProtNLM"/>
    </source>
</evidence>
<name>A0ABV0P0K9_9TELE</name>
<protein>
    <recommendedName>
        <fullName evidence="3">MHC class I antigen</fullName>
    </recommendedName>
</protein>
<evidence type="ECO:0000313" key="1">
    <source>
        <dbReference type="EMBL" id="MEQ2176248.1"/>
    </source>
</evidence>
<proteinExistence type="predicted"/>
<comment type="caution">
    <text evidence="1">The sequence shown here is derived from an EMBL/GenBank/DDBJ whole genome shotgun (WGS) entry which is preliminary data.</text>
</comment>
<gene>
    <name evidence="1" type="ORF">GOODEAATRI_026089</name>
</gene>